<dbReference type="RefSeq" id="WP_066309968.1">
    <property type="nucleotide sequence ID" value="NZ_LQRT01000002.1"/>
</dbReference>
<dbReference type="GO" id="GO:0008237">
    <property type="term" value="F:metallopeptidase activity"/>
    <property type="evidence" value="ECO:0007669"/>
    <property type="project" value="InterPro"/>
</dbReference>
<dbReference type="OrthoDB" id="785995at2"/>
<accession>A0A162CUH3</accession>
<dbReference type="SUPFAM" id="SSF55486">
    <property type="entry name" value="Metalloproteases ('zincins'), catalytic domain"/>
    <property type="match status" value="1"/>
</dbReference>
<dbReference type="Gene3D" id="3.40.390.10">
    <property type="entry name" value="Collagenase (Catalytic Domain)"/>
    <property type="match status" value="1"/>
</dbReference>
<keyword evidence="2" id="KW-1185">Reference proteome</keyword>
<dbReference type="Proteomes" id="UP000076715">
    <property type="component" value="Unassembled WGS sequence"/>
</dbReference>
<dbReference type="InterPro" id="IPR035986">
    <property type="entry name" value="PKD_dom_sf"/>
</dbReference>
<organism evidence="1 2">
    <name type="scientific">Aquimarina aggregata</name>
    <dbReference type="NCBI Taxonomy" id="1642818"/>
    <lineage>
        <taxon>Bacteria</taxon>
        <taxon>Pseudomonadati</taxon>
        <taxon>Bacteroidota</taxon>
        <taxon>Flavobacteriia</taxon>
        <taxon>Flavobacteriales</taxon>
        <taxon>Flavobacteriaceae</taxon>
        <taxon>Aquimarina</taxon>
    </lineage>
</organism>
<proteinExistence type="predicted"/>
<protein>
    <recommendedName>
        <fullName evidence="3">Peptidase metallopeptidase domain-containing protein</fullName>
    </recommendedName>
</protein>
<dbReference type="EMBL" id="LQRT01000002">
    <property type="protein sequence ID" value="KZS42364.1"/>
    <property type="molecule type" value="Genomic_DNA"/>
</dbReference>
<sequence length="362" mass="39584">MKQALKNLFALGLFFVIILTGCSEDNLIEDDNVTQNEIPTENDSVLQSIRNWGFSENVIEDLGDRYLVDGDITFYKNKKYRSPSNTNTKQREHPNSVTINDINVYLNPGMNTAWRNASISAIGRWNAINSSLNLTVTTSIANAHIQIMYDTHDSGVNLASNVFGRGEFPAANGLPGVGIWINPDFNSNLFCGGPITQNMRISNVQHELGHNLGITHTNQSFGTLIPGTPSTDSQSVMNGGQACTIDNFSSGDITAIEYLFPIVWVGLPRAYTRFPDPTICTNVFVQSDPYRLPVSPGADTYELTSNSPNLFVDTVVFPGHEITMIANQPGNYTITLKTTNQYGSSFATIYVTANQCGGGIGF</sequence>
<comment type="caution">
    <text evidence="1">The sequence shown here is derived from an EMBL/GenBank/DDBJ whole genome shotgun (WGS) entry which is preliminary data.</text>
</comment>
<dbReference type="Pfam" id="PF13582">
    <property type="entry name" value="Reprolysin_3"/>
    <property type="match status" value="1"/>
</dbReference>
<reference evidence="1 2" key="1">
    <citation type="submission" date="2016-01" db="EMBL/GenBank/DDBJ databases">
        <title>The draft genome sequence of Aquimarina sp. RZW4-3-2.</title>
        <authorList>
            <person name="Wang Y."/>
        </authorList>
    </citation>
    <scope>NUCLEOTIDE SEQUENCE [LARGE SCALE GENOMIC DNA]</scope>
    <source>
        <strain evidence="1 2">RZW4-3-2</strain>
    </source>
</reference>
<dbReference type="AlphaFoldDB" id="A0A162CUH3"/>
<dbReference type="STRING" id="1642818.AWE51_02685"/>
<evidence type="ECO:0008006" key="3">
    <source>
        <dbReference type="Google" id="ProtNLM"/>
    </source>
</evidence>
<name>A0A162CUH3_9FLAO</name>
<dbReference type="SUPFAM" id="SSF49299">
    <property type="entry name" value="PKD domain"/>
    <property type="match status" value="1"/>
</dbReference>
<dbReference type="PROSITE" id="PS51257">
    <property type="entry name" value="PROKAR_LIPOPROTEIN"/>
    <property type="match status" value="1"/>
</dbReference>
<evidence type="ECO:0000313" key="2">
    <source>
        <dbReference type="Proteomes" id="UP000076715"/>
    </source>
</evidence>
<gene>
    <name evidence="1" type="ORF">AWE51_02685</name>
</gene>
<dbReference type="InterPro" id="IPR024079">
    <property type="entry name" value="MetalloPept_cat_dom_sf"/>
</dbReference>
<evidence type="ECO:0000313" key="1">
    <source>
        <dbReference type="EMBL" id="KZS42364.1"/>
    </source>
</evidence>